<keyword evidence="2" id="KW-1185">Reference proteome</keyword>
<evidence type="ECO:0000313" key="2">
    <source>
        <dbReference type="Proteomes" id="UP000479710"/>
    </source>
</evidence>
<sequence length="70" mass="7008">RAGKGDKLVAGCTAGSEGGGEIGTRVVGGVLHDGGQRRWELGLGRMAGCAMESGGRVSTTRGGDAVYDQD</sequence>
<dbReference type="AlphaFoldDB" id="A0A6G1FFG7"/>
<proteinExistence type="predicted"/>
<comment type="caution">
    <text evidence="1">The sequence shown here is derived from an EMBL/GenBank/DDBJ whole genome shotgun (WGS) entry which is preliminary data.</text>
</comment>
<name>A0A6G1FFG7_9ORYZ</name>
<feature type="non-terminal residue" evidence="1">
    <location>
        <position position="1"/>
    </location>
</feature>
<dbReference type="Proteomes" id="UP000479710">
    <property type="component" value="Unassembled WGS sequence"/>
</dbReference>
<dbReference type="EMBL" id="SPHZ02000001">
    <property type="protein sequence ID" value="KAF0935563.1"/>
    <property type="molecule type" value="Genomic_DNA"/>
</dbReference>
<organism evidence="1 2">
    <name type="scientific">Oryza meyeriana var. granulata</name>
    <dbReference type="NCBI Taxonomy" id="110450"/>
    <lineage>
        <taxon>Eukaryota</taxon>
        <taxon>Viridiplantae</taxon>
        <taxon>Streptophyta</taxon>
        <taxon>Embryophyta</taxon>
        <taxon>Tracheophyta</taxon>
        <taxon>Spermatophyta</taxon>
        <taxon>Magnoliopsida</taxon>
        <taxon>Liliopsida</taxon>
        <taxon>Poales</taxon>
        <taxon>Poaceae</taxon>
        <taxon>BOP clade</taxon>
        <taxon>Oryzoideae</taxon>
        <taxon>Oryzeae</taxon>
        <taxon>Oryzinae</taxon>
        <taxon>Oryza</taxon>
        <taxon>Oryza meyeriana</taxon>
    </lineage>
</organism>
<evidence type="ECO:0000313" key="1">
    <source>
        <dbReference type="EMBL" id="KAF0935563.1"/>
    </source>
</evidence>
<protein>
    <submittedName>
        <fullName evidence="1">Uncharacterized protein</fullName>
    </submittedName>
</protein>
<reference evidence="1 2" key="1">
    <citation type="submission" date="2019-11" db="EMBL/GenBank/DDBJ databases">
        <title>Whole genome sequence of Oryza granulata.</title>
        <authorList>
            <person name="Li W."/>
        </authorList>
    </citation>
    <scope>NUCLEOTIDE SEQUENCE [LARGE SCALE GENOMIC DNA]</scope>
    <source>
        <strain evidence="2">cv. Menghai</strain>
        <tissue evidence="1">Leaf</tissue>
    </source>
</reference>
<gene>
    <name evidence="1" type="ORF">E2562_034436</name>
</gene>
<accession>A0A6G1FFG7</accession>